<evidence type="ECO:0000313" key="1">
    <source>
        <dbReference type="EMBL" id="SOQ42115.1"/>
    </source>
</evidence>
<accession>A0A2H1VMP8</accession>
<reference evidence="1" key="1">
    <citation type="submission" date="2016-07" db="EMBL/GenBank/DDBJ databases">
        <authorList>
            <person name="Bretaudeau A."/>
        </authorList>
    </citation>
    <scope>NUCLEOTIDE SEQUENCE</scope>
    <source>
        <strain evidence="1">Rice</strain>
        <tissue evidence="1">Whole body</tissue>
    </source>
</reference>
<gene>
    <name evidence="1" type="ORF">SFRICE_010037</name>
</gene>
<name>A0A2H1VMP8_SPOFR</name>
<protein>
    <submittedName>
        <fullName evidence="1">SFRICE_010037</fullName>
    </submittedName>
</protein>
<sequence length="225" mass="25403">MRTTRACGRVPLKIKINNKEDLEDLPVKALRVQSEETQLDDGVGEEEDGDGVSSQLVDFIRVLGHVDAHAREVDGDEDRMGAGVDLTEEAGHATIFCVDEVGVLVFGINDEEFCGDSGIKEDSYIEEEVSSCLHQLDVGHQVRDQALGFHFGHHLKHYSHLLPETSSAWNNNFWQHLGLLRVSVHRYEYQGNLYPQSHPHPHPHPHPHLHLRPHVHPQQTKIVLL</sequence>
<organism evidence="1">
    <name type="scientific">Spodoptera frugiperda</name>
    <name type="common">Fall armyworm</name>
    <dbReference type="NCBI Taxonomy" id="7108"/>
    <lineage>
        <taxon>Eukaryota</taxon>
        <taxon>Metazoa</taxon>
        <taxon>Ecdysozoa</taxon>
        <taxon>Arthropoda</taxon>
        <taxon>Hexapoda</taxon>
        <taxon>Insecta</taxon>
        <taxon>Pterygota</taxon>
        <taxon>Neoptera</taxon>
        <taxon>Endopterygota</taxon>
        <taxon>Lepidoptera</taxon>
        <taxon>Glossata</taxon>
        <taxon>Ditrysia</taxon>
        <taxon>Noctuoidea</taxon>
        <taxon>Noctuidae</taxon>
        <taxon>Amphipyrinae</taxon>
        <taxon>Spodoptera</taxon>
    </lineage>
</organism>
<dbReference type="AlphaFoldDB" id="A0A2H1VMP8"/>
<dbReference type="EMBL" id="ODYU01003404">
    <property type="protein sequence ID" value="SOQ42115.1"/>
    <property type="molecule type" value="Genomic_DNA"/>
</dbReference>
<proteinExistence type="predicted"/>